<evidence type="ECO:0000313" key="11">
    <source>
        <dbReference type="EMBL" id="GCB65398.1"/>
    </source>
</evidence>
<dbReference type="Pfam" id="PF18104">
    <property type="entry name" value="Tudor_2"/>
    <property type="match status" value="1"/>
</dbReference>
<keyword evidence="12" id="KW-1185">Reference proteome</keyword>
<name>A0A401NWZ4_SCYTO</name>
<dbReference type="EMBL" id="BFAA01005559">
    <property type="protein sequence ID" value="GCB65398.1"/>
    <property type="molecule type" value="Genomic_DNA"/>
</dbReference>
<dbReference type="InterPro" id="IPR001965">
    <property type="entry name" value="Znf_PHD"/>
</dbReference>
<dbReference type="OMA" id="GXFYLFF"/>
<evidence type="ECO:0000259" key="10">
    <source>
        <dbReference type="PROSITE" id="PS50016"/>
    </source>
</evidence>
<evidence type="ECO:0000256" key="7">
    <source>
        <dbReference type="ARBA" id="ARBA00023242"/>
    </source>
</evidence>
<dbReference type="SUPFAM" id="SSF63748">
    <property type="entry name" value="Tudor/PWWP/MBT"/>
    <property type="match status" value="1"/>
</dbReference>
<dbReference type="PANTHER" id="PTHR12628">
    <property type="entry name" value="POLYCOMB-LIKE TRANSCRIPTION FACTOR"/>
    <property type="match status" value="1"/>
</dbReference>
<gene>
    <name evidence="11" type="ORF">scyTo_0011868</name>
</gene>
<dbReference type="GO" id="GO:0003682">
    <property type="term" value="F:chromatin binding"/>
    <property type="evidence" value="ECO:0007669"/>
    <property type="project" value="TreeGrafter"/>
</dbReference>
<dbReference type="Gene3D" id="2.30.30.140">
    <property type="match status" value="1"/>
</dbReference>
<evidence type="ECO:0000256" key="5">
    <source>
        <dbReference type="ARBA" id="ARBA00022833"/>
    </source>
</evidence>
<evidence type="ECO:0000256" key="9">
    <source>
        <dbReference type="SAM" id="MobiDB-lite"/>
    </source>
</evidence>
<dbReference type="InterPro" id="IPR019787">
    <property type="entry name" value="Znf_PHD-finger"/>
</dbReference>
<evidence type="ECO:0000256" key="8">
    <source>
        <dbReference type="PROSITE-ProRule" id="PRU00146"/>
    </source>
</evidence>
<dbReference type="GO" id="GO:0008270">
    <property type="term" value="F:zinc ion binding"/>
    <property type="evidence" value="ECO:0007669"/>
    <property type="project" value="UniProtKB-KW"/>
</dbReference>
<dbReference type="InterPro" id="IPR013083">
    <property type="entry name" value="Znf_RING/FYVE/PHD"/>
</dbReference>
<keyword evidence="5" id="KW-0862">Zinc</keyword>
<dbReference type="GO" id="GO:0045814">
    <property type="term" value="P:negative regulation of gene expression, epigenetic"/>
    <property type="evidence" value="ECO:0007669"/>
    <property type="project" value="TreeGrafter"/>
</dbReference>
<keyword evidence="4 8" id="KW-0863">Zinc-finger</keyword>
<evidence type="ECO:0000256" key="1">
    <source>
        <dbReference type="ARBA" id="ARBA00004123"/>
    </source>
</evidence>
<accession>A0A401NWZ4</accession>
<dbReference type="SUPFAM" id="SSF57903">
    <property type="entry name" value="FYVE/PHD zinc finger"/>
    <property type="match status" value="2"/>
</dbReference>
<evidence type="ECO:0000256" key="3">
    <source>
        <dbReference type="ARBA" id="ARBA00022737"/>
    </source>
</evidence>
<dbReference type="SMART" id="SM00249">
    <property type="entry name" value="PHD"/>
    <property type="match status" value="2"/>
</dbReference>
<evidence type="ECO:0000256" key="4">
    <source>
        <dbReference type="ARBA" id="ARBA00022771"/>
    </source>
</evidence>
<keyword evidence="7" id="KW-0539">Nucleus</keyword>
<dbReference type="InterPro" id="IPR025894">
    <property type="entry name" value="Mtf2_C_dom"/>
</dbReference>
<dbReference type="Pfam" id="PF14061">
    <property type="entry name" value="Mtf2_C"/>
    <property type="match status" value="1"/>
</dbReference>
<protein>
    <recommendedName>
        <fullName evidence="10">PHD-type domain-containing protein</fullName>
    </recommendedName>
</protein>
<dbReference type="OrthoDB" id="10033786at2759"/>
<keyword evidence="3" id="KW-0677">Repeat</keyword>
<dbReference type="Gene3D" id="3.90.980.20">
    <property type="match status" value="1"/>
</dbReference>
<dbReference type="Gene3D" id="3.30.40.10">
    <property type="entry name" value="Zinc/RING finger domain, C3HC4 (zinc finger)"/>
    <property type="match status" value="1"/>
</dbReference>
<dbReference type="PANTHER" id="PTHR12628:SF6">
    <property type="entry name" value="PHD FINGER PROTEIN 19"/>
    <property type="match status" value="1"/>
</dbReference>
<comment type="caution">
    <text evidence="11">The sequence shown here is derived from an EMBL/GenBank/DDBJ whole genome shotgun (WGS) entry which is preliminary data.</text>
</comment>
<dbReference type="AlphaFoldDB" id="A0A401NWZ4"/>
<feature type="region of interest" description="Disordered" evidence="9">
    <location>
        <begin position="458"/>
        <end position="478"/>
    </location>
</feature>
<organism evidence="11 12">
    <name type="scientific">Scyliorhinus torazame</name>
    <name type="common">Cloudy catshark</name>
    <name type="synonym">Catulus torazame</name>
    <dbReference type="NCBI Taxonomy" id="75743"/>
    <lineage>
        <taxon>Eukaryota</taxon>
        <taxon>Metazoa</taxon>
        <taxon>Chordata</taxon>
        <taxon>Craniata</taxon>
        <taxon>Vertebrata</taxon>
        <taxon>Chondrichthyes</taxon>
        <taxon>Elasmobranchii</taxon>
        <taxon>Galeomorphii</taxon>
        <taxon>Galeoidea</taxon>
        <taxon>Carcharhiniformes</taxon>
        <taxon>Scyliorhinidae</taxon>
        <taxon>Scyliorhinus</taxon>
    </lineage>
</organism>
<evidence type="ECO:0000256" key="6">
    <source>
        <dbReference type="ARBA" id="ARBA00022853"/>
    </source>
</evidence>
<dbReference type="STRING" id="75743.A0A401NWZ4"/>
<dbReference type="GO" id="GO:0003677">
    <property type="term" value="F:DNA binding"/>
    <property type="evidence" value="ECO:0007669"/>
    <property type="project" value="TreeGrafter"/>
</dbReference>
<dbReference type="Pfam" id="PF00628">
    <property type="entry name" value="PHD"/>
    <property type="match status" value="1"/>
</dbReference>
<comment type="subcellular location">
    <subcellularLocation>
        <location evidence="1">Nucleus</location>
    </subcellularLocation>
</comment>
<feature type="non-terminal residue" evidence="11">
    <location>
        <position position="1"/>
    </location>
</feature>
<dbReference type="GO" id="GO:0005634">
    <property type="term" value="C:nucleus"/>
    <property type="evidence" value="ECO:0007669"/>
    <property type="project" value="UniProtKB-SubCell"/>
</dbReference>
<evidence type="ECO:0000256" key="2">
    <source>
        <dbReference type="ARBA" id="ARBA00022723"/>
    </source>
</evidence>
<dbReference type="FunFam" id="3.90.980.20:FF:000001">
    <property type="entry name" value="metal-response element-binding transcription factor 2 isoform X1"/>
    <property type="match status" value="1"/>
</dbReference>
<keyword evidence="2" id="KW-0479">Metal-binding</keyword>
<evidence type="ECO:0000313" key="12">
    <source>
        <dbReference type="Proteomes" id="UP000288216"/>
    </source>
</evidence>
<dbReference type="InterPro" id="IPR019786">
    <property type="entry name" value="Zinc_finger_PHD-type_CS"/>
</dbReference>
<sequence>REARLSEGKTTVKWKRVCVGQTEREAVGGADGERRIGTTTARCCEEQYVLSRWTDGLLYLGKIKKVNKHKRNCLLVFEDNSEFWILWKDIQHAGVPGEEPRCNICSEKTSTAPNEILICGKCGLGYHQQCHNPKVDSTTNASTSPWFCRQCIFALAVRKGGALKKGPLAKALQIVKRVLPYNMDELNWDSLHRTNLQQCYCYCGGPGEWYLKMLQCCRCKQWFHEACTQCLSEAMMFGDRFYLFVCSVCNKGPEYIKRIPLRWVDVVHLVLYNLGVCGKKKYFDFEEEILIFINQNWLSLQLGKLTEMTVHERKPHLLGALNSYKSRFICGKEIKKKKCIFRLRTRVPPVPPNIILPENVGQLTDNGSNEIKRRGKNMLVFAPKYGPLPEVPQPRRRRLPLKRGLKCRKSNWFLQDAVPESDFSTAESTSYYLANIFDFTVDDIQSLKSDCSEGTFNSDLDSTDAASTSGSASTSLSCDSLKTVGSRKRKAPLEYSLNGRNKQNEGIHDPGNGVDETERHMDNNYTNGHTFDSMSDDETSLSHLKSSITNYFGAAGRLACGEKFQVLARRLTPDGTVQYLVEWEGATPY</sequence>
<feature type="domain" description="PHD-type" evidence="10">
    <location>
        <begin position="99"/>
        <end position="154"/>
    </location>
</feature>
<dbReference type="InterPro" id="IPR040477">
    <property type="entry name" value="KDM4-like_Tudor"/>
</dbReference>
<dbReference type="InterPro" id="IPR011011">
    <property type="entry name" value="Znf_FYVE_PHD"/>
</dbReference>
<keyword evidence="6" id="KW-0156">Chromatin regulator</keyword>
<proteinExistence type="predicted"/>
<dbReference type="FunFam" id="3.30.40.10:FF:000198">
    <property type="entry name" value="PHD finger protein 19"/>
    <property type="match status" value="1"/>
</dbReference>
<dbReference type="PROSITE" id="PS01359">
    <property type="entry name" value="ZF_PHD_1"/>
    <property type="match status" value="1"/>
</dbReference>
<reference evidence="11 12" key="1">
    <citation type="journal article" date="2018" name="Nat. Ecol. Evol.">
        <title>Shark genomes provide insights into elasmobranch evolution and the origin of vertebrates.</title>
        <authorList>
            <person name="Hara Y"/>
            <person name="Yamaguchi K"/>
            <person name="Onimaru K"/>
            <person name="Kadota M"/>
            <person name="Koyanagi M"/>
            <person name="Keeley SD"/>
            <person name="Tatsumi K"/>
            <person name="Tanaka K"/>
            <person name="Motone F"/>
            <person name="Kageyama Y"/>
            <person name="Nozu R"/>
            <person name="Adachi N"/>
            <person name="Nishimura O"/>
            <person name="Nakagawa R"/>
            <person name="Tanegashima C"/>
            <person name="Kiyatake I"/>
            <person name="Matsumoto R"/>
            <person name="Murakumo K"/>
            <person name="Nishida K"/>
            <person name="Terakita A"/>
            <person name="Kuratani S"/>
            <person name="Sato K"/>
            <person name="Hyodo S Kuraku.S."/>
        </authorList>
    </citation>
    <scope>NUCLEOTIDE SEQUENCE [LARGE SCALE GENOMIC DNA]</scope>
</reference>
<dbReference type="PROSITE" id="PS50016">
    <property type="entry name" value="ZF_PHD_2"/>
    <property type="match status" value="1"/>
</dbReference>
<dbReference type="Proteomes" id="UP000288216">
    <property type="component" value="Unassembled WGS sequence"/>
</dbReference>